<dbReference type="EMBL" id="JARGDH010000001">
    <property type="protein sequence ID" value="KAL0279875.1"/>
    <property type="molecule type" value="Genomic_DNA"/>
</dbReference>
<evidence type="ECO:0000256" key="18">
    <source>
        <dbReference type="ARBA" id="ARBA00022786"/>
    </source>
</evidence>
<reference evidence="37" key="1">
    <citation type="journal article" date="2024" name="Gigascience">
        <title>Chromosome-level genome of the poultry shaft louse Menopon gallinae provides insight into the host-switching and adaptive evolution of parasitic lice.</title>
        <authorList>
            <person name="Xu Y."/>
            <person name="Ma L."/>
            <person name="Liu S."/>
            <person name="Liang Y."/>
            <person name="Liu Q."/>
            <person name="He Z."/>
            <person name="Tian L."/>
            <person name="Duan Y."/>
            <person name="Cai W."/>
            <person name="Li H."/>
            <person name="Song F."/>
        </authorList>
    </citation>
    <scope>NUCLEOTIDE SEQUENCE</scope>
    <source>
        <strain evidence="37">Cailab_2023a</strain>
    </source>
</reference>
<keyword evidence="20" id="KW-0862">Zinc</keyword>
<feature type="compositionally biased region" description="Basic and acidic residues" evidence="35">
    <location>
        <begin position="880"/>
        <end position="897"/>
    </location>
</feature>
<keyword evidence="24" id="KW-0804">Transcription</keyword>
<keyword evidence="15" id="KW-0479">Metal-binding</keyword>
<dbReference type="PANTHER" id="PTHR10625:SF38">
    <property type="entry name" value="HISTONE DEACETYLASE 6, ISOFORM G"/>
    <property type="match status" value="1"/>
</dbReference>
<evidence type="ECO:0000256" key="27">
    <source>
        <dbReference type="ARBA" id="ARBA00023242"/>
    </source>
</evidence>
<keyword evidence="13" id="KW-0597">Phosphoprotein</keyword>
<evidence type="ECO:0000256" key="29">
    <source>
        <dbReference type="ARBA" id="ARBA00048287"/>
    </source>
</evidence>
<evidence type="ECO:0000259" key="36">
    <source>
        <dbReference type="PROSITE" id="PS50271"/>
    </source>
</evidence>
<dbReference type="InterPro" id="IPR001607">
    <property type="entry name" value="Znf_UBP"/>
</dbReference>
<keyword evidence="22" id="KW-0156">Chromatin regulator</keyword>
<evidence type="ECO:0000256" key="7">
    <source>
        <dbReference type="ARBA" id="ARBA00004489"/>
    </source>
</evidence>
<evidence type="ECO:0000256" key="1">
    <source>
        <dbReference type="ARBA" id="ARBA00001947"/>
    </source>
</evidence>
<dbReference type="Pfam" id="PF00850">
    <property type="entry name" value="Hist_deacetyl"/>
    <property type="match status" value="2"/>
</dbReference>
<keyword evidence="16" id="KW-0677">Repeat</keyword>
<evidence type="ECO:0000256" key="10">
    <source>
        <dbReference type="ARBA" id="ARBA00022481"/>
    </source>
</evidence>
<evidence type="ECO:0000256" key="19">
    <source>
        <dbReference type="ARBA" id="ARBA00022801"/>
    </source>
</evidence>
<dbReference type="SMART" id="SM00290">
    <property type="entry name" value="ZnF_UBP"/>
    <property type="match status" value="1"/>
</dbReference>
<feature type="domain" description="UBP-type" evidence="36">
    <location>
        <begin position="978"/>
        <end position="1076"/>
    </location>
</feature>
<dbReference type="GO" id="GO:0003779">
    <property type="term" value="F:actin binding"/>
    <property type="evidence" value="ECO:0007669"/>
    <property type="project" value="UniProtKB-KW"/>
</dbReference>
<keyword evidence="14" id="KW-0808">Transferase</keyword>
<proteinExistence type="inferred from homology"/>
<dbReference type="GO" id="GO:0008270">
    <property type="term" value="F:zinc ion binding"/>
    <property type="evidence" value="ECO:0007669"/>
    <property type="project" value="UniProtKB-KW"/>
</dbReference>
<evidence type="ECO:0000256" key="2">
    <source>
        <dbReference type="ARBA" id="ARBA00004120"/>
    </source>
</evidence>
<dbReference type="GO" id="GO:0016740">
    <property type="term" value="F:transferase activity"/>
    <property type="evidence" value="ECO:0007669"/>
    <property type="project" value="UniProtKB-KW"/>
</dbReference>
<dbReference type="GO" id="GO:0032886">
    <property type="term" value="P:regulation of microtubule-based process"/>
    <property type="evidence" value="ECO:0007669"/>
    <property type="project" value="UniProtKB-ARBA"/>
</dbReference>
<dbReference type="PROSITE" id="PS50271">
    <property type="entry name" value="ZF_UBP"/>
    <property type="match status" value="1"/>
</dbReference>
<evidence type="ECO:0000256" key="31">
    <source>
        <dbReference type="ARBA" id="ARBA00050910"/>
    </source>
</evidence>
<gene>
    <name evidence="37" type="ORF">PYX00_001345</name>
</gene>
<comment type="catalytic activity">
    <reaction evidence="29">
        <text>N(6)-acetyl-L-lysyl-[histone] + H2O = L-lysyl-[histone] + acetate</text>
        <dbReference type="Rhea" id="RHEA:58196"/>
        <dbReference type="Rhea" id="RHEA-COMP:9845"/>
        <dbReference type="Rhea" id="RHEA-COMP:11338"/>
        <dbReference type="ChEBI" id="CHEBI:15377"/>
        <dbReference type="ChEBI" id="CHEBI:29969"/>
        <dbReference type="ChEBI" id="CHEBI:30089"/>
        <dbReference type="ChEBI" id="CHEBI:61930"/>
        <dbReference type="EC" id="3.5.1.98"/>
    </reaction>
</comment>
<comment type="pathway">
    <text evidence="8">Protein modification; protein ubiquitination.</text>
</comment>
<evidence type="ECO:0000256" key="21">
    <source>
        <dbReference type="ARBA" id="ARBA00022843"/>
    </source>
</evidence>
<evidence type="ECO:0000256" key="25">
    <source>
        <dbReference type="ARBA" id="ARBA00023203"/>
    </source>
</evidence>
<dbReference type="GO" id="GO:0141221">
    <property type="term" value="F:histone deacetylase activity, hydrolytic mechanism"/>
    <property type="evidence" value="ECO:0007669"/>
    <property type="project" value="UniProtKB-EC"/>
</dbReference>
<dbReference type="CDD" id="cd10002">
    <property type="entry name" value="HDAC10_HDAC6-dom1"/>
    <property type="match status" value="1"/>
</dbReference>
<dbReference type="PRINTS" id="PR01270">
    <property type="entry name" value="HDASUPER"/>
</dbReference>
<dbReference type="GO" id="GO:0030424">
    <property type="term" value="C:axon"/>
    <property type="evidence" value="ECO:0007669"/>
    <property type="project" value="UniProtKB-SubCell"/>
</dbReference>
<dbReference type="SUPFAM" id="SSF57850">
    <property type="entry name" value="RING/U-box"/>
    <property type="match status" value="1"/>
</dbReference>
<keyword evidence="10" id="KW-0488">Methylation</keyword>
<evidence type="ECO:0000256" key="9">
    <source>
        <dbReference type="ARBA" id="ARBA00007738"/>
    </source>
</evidence>
<dbReference type="Pfam" id="PF02148">
    <property type="entry name" value="zf-UBP"/>
    <property type="match status" value="1"/>
</dbReference>
<evidence type="ECO:0000256" key="28">
    <source>
        <dbReference type="ARBA" id="ARBA00023273"/>
    </source>
</evidence>
<evidence type="ECO:0000256" key="14">
    <source>
        <dbReference type="ARBA" id="ARBA00022679"/>
    </source>
</evidence>
<keyword evidence="19" id="KW-0378">Hydrolase</keyword>
<dbReference type="GO" id="GO:0051129">
    <property type="term" value="P:negative regulation of cellular component organization"/>
    <property type="evidence" value="ECO:0007669"/>
    <property type="project" value="UniProtKB-ARBA"/>
</dbReference>
<evidence type="ECO:0000256" key="32">
    <source>
        <dbReference type="ARBA" id="ARBA00068733"/>
    </source>
</evidence>
<evidence type="ECO:0000256" key="3">
    <source>
        <dbReference type="ARBA" id="ARBA00004123"/>
    </source>
</evidence>
<keyword evidence="11" id="KW-0963">Cytoplasm</keyword>
<comment type="cofactor">
    <cofactor evidence="1">
        <name>Zn(2+)</name>
        <dbReference type="ChEBI" id="CHEBI:29105"/>
    </cofactor>
</comment>
<evidence type="ECO:0000256" key="8">
    <source>
        <dbReference type="ARBA" id="ARBA00004906"/>
    </source>
</evidence>
<evidence type="ECO:0000256" key="24">
    <source>
        <dbReference type="ARBA" id="ARBA00023163"/>
    </source>
</evidence>
<dbReference type="GO" id="GO:0000118">
    <property type="term" value="C:histone deacetylase complex"/>
    <property type="evidence" value="ECO:0007669"/>
    <property type="project" value="TreeGrafter"/>
</dbReference>
<keyword evidence="23" id="KW-0805">Transcription regulation</keyword>
<dbReference type="GO" id="GO:0040029">
    <property type="term" value="P:epigenetic regulation of gene expression"/>
    <property type="evidence" value="ECO:0007669"/>
    <property type="project" value="TreeGrafter"/>
</dbReference>
<evidence type="ECO:0000256" key="16">
    <source>
        <dbReference type="ARBA" id="ARBA00022737"/>
    </source>
</evidence>
<keyword evidence="27" id="KW-0539">Nucleus</keyword>
<evidence type="ECO:0000256" key="13">
    <source>
        <dbReference type="ARBA" id="ARBA00022553"/>
    </source>
</evidence>
<keyword evidence="17 34" id="KW-0863">Zinc-finger</keyword>
<dbReference type="GO" id="GO:0006950">
    <property type="term" value="P:response to stress"/>
    <property type="evidence" value="ECO:0007669"/>
    <property type="project" value="UniProtKB-ARBA"/>
</dbReference>
<protein>
    <recommendedName>
        <fullName evidence="32">Protein deacetylase HDAC6</fullName>
    </recommendedName>
    <alternativeName>
        <fullName evidence="33">Tubulin-lysine deacetylase HDAC6</fullName>
    </alternativeName>
</protein>
<dbReference type="FunFam" id="3.30.40.10:FF:000342">
    <property type="entry name" value="Histone deacetylase 6"/>
    <property type="match status" value="1"/>
</dbReference>
<evidence type="ECO:0000256" key="20">
    <source>
        <dbReference type="ARBA" id="ARBA00022833"/>
    </source>
</evidence>
<evidence type="ECO:0000256" key="5">
    <source>
        <dbReference type="ARBA" id="ARBA00004300"/>
    </source>
</evidence>
<feature type="region of interest" description="Disordered" evidence="35">
    <location>
        <begin position="876"/>
        <end position="952"/>
    </location>
</feature>
<evidence type="ECO:0000256" key="33">
    <source>
        <dbReference type="ARBA" id="ARBA00082852"/>
    </source>
</evidence>
<dbReference type="Gene3D" id="3.40.800.20">
    <property type="entry name" value="Histone deacetylase domain"/>
    <property type="match status" value="2"/>
</dbReference>
<evidence type="ECO:0000256" key="26">
    <source>
        <dbReference type="ARBA" id="ARBA00023212"/>
    </source>
</evidence>
<evidence type="ECO:0000256" key="11">
    <source>
        <dbReference type="ARBA" id="ARBA00022490"/>
    </source>
</evidence>
<dbReference type="InterPro" id="IPR023696">
    <property type="entry name" value="Ureohydrolase_dom_sf"/>
</dbReference>
<comment type="catalytic activity">
    <reaction evidence="30">
        <text>N(6)-acetyl-L-lysyl-[protein] + H2O = L-lysyl-[protein] + acetate</text>
        <dbReference type="Rhea" id="RHEA:58108"/>
        <dbReference type="Rhea" id="RHEA-COMP:9752"/>
        <dbReference type="Rhea" id="RHEA-COMP:10731"/>
        <dbReference type="ChEBI" id="CHEBI:15377"/>
        <dbReference type="ChEBI" id="CHEBI:29969"/>
        <dbReference type="ChEBI" id="CHEBI:30089"/>
        <dbReference type="ChEBI" id="CHEBI:61930"/>
    </reaction>
    <physiologicalReaction direction="left-to-right" evidence="30">
        <dbReference type="Rhea" id="RHEA:58109"/>
    </physiologicalReaction>
</comment>
<dbReference type="GO" id="GO:0043204">
    <property type="term" value="C:perikaryon"/>
    <property type="evidence" value="ECO:0007669"/>
    <property type="project" value="UniProtKB-SubCell"/>
</dbReference>
<accession>A0AAW2IC89</accession>
<dbReference type="GO" id="GO:0005813">
    <property type="term" value="C:centrosome"/>
    <property type="evidence" value="ECO:0007669"/>
    <property type="project" value="UniProtKB-SubCell"/>
</dbReference>
<dbReference type="InterPro" id="IPR037138">
    <property type="entry name" value="His_deacetylse_dom_sf"/>
</dbReference>
<comment type="subcellular location">
    <subcellularLocation>
        <location evidence="7">Cell projection</location>
        <location evidence="7">Axon</location>
    </subcellularLocation>
    <subcellularLocation>
        <location evidence="4">Cell projection</location>
        <location evidence="4">Dendrite</location>
    </subcellularLocation>
    <subcellularLocation>
        <location evidence="2">Cytoplasm</location>
        <location evidence="2">Cytoskeleton</location>
        <location evidence="2">Cilium basal body</location>
    </subcellularLocation>
    <subcellularLocation>
        <location evidence="5">Cytoplasm</location>
        <location evidence="5">Cytoskeleton</location>
        <location evidence="5">Microtubule organizing center</location>
        <location evidence="5">Centrosome</location>
    </subcellularLocation>
    <subcellularLocation>
        <location evidence="3">Nucleus</location>
    </subcellularLocation>
    <subcellularLocation>
        <location evidence="6">Perikaryon</location>
    </subcellularLocation>
</comment>
<dbReference type="InterPro" id="IPR013083">
    <property type="entry name" value="Znf_RING/FYVE/PHD"/>
</dbReference>
<keyword evidence="18" id="KW-0833">Ubl conjugation pathway</keyword>
<name>A0AAW2IC89_9NEOP</name>
<evidence type="ECO:0000256" key="4">
    <source>
        <dbReference type="ARBA" id="ARBA00004279"/>
    </source>
</evidence>
<keyword evidence="25" id="KW-0009">Actin-binding</keyword>
<dbReference type="GO" id="GO:0051646">
    <property type="term" value="P:mitochondrion localization"/>
    <property type="evidence" value="ECO:0007669"/>
    <property type="project" value="UniProtKB-ARBA"/>
</dbReference>
<organism evidence="37">
    <name type="scientific">Menopon gallinae</name>
    <name type="common">poultry shaft louse</name>
    <dbReference type="NCBI Taxonomy" id="328185"/>
    <lineage>
        <taxon>Eukaryota</taxon>
        <taxon>Metazoa</taxon>
        <taxon>Ecdysozoa</taxon>
        <taxon>Arthropoda</taxon>
        <taxon>Hexapoda</taxon>
        <taxon>Insecta</taxon>
        <taxon>Pterygota</taxon>
        <taxon>Neoptera</taxon>
        <taxon>Paraneoptera</taxon>
        <taxon>Psocodea</taxon>
        <taxon>Troctomorpha</taxon>
        <taxon>Phthiraptera</taxon>
        <taxon>Amblycera</taxon>
        <taxon>Menoponidae</taxon>
        <taxon>Menopon</taxon>
    </lineage>
</organism>
<dbReference type="FunFam" id="3.40.800.20:FF:000005">
    <property type="entry name" value="histone deacetylase 6"/>
    <property type="match status" value="2"/>
</dbReference>
<evidence type="ECO:0000256" key="30">
    <source>
        <dbReference type="ARBA" id="ARBA00049136"/>
    </source>
</evidence>
<dbReference type="PANTHER" id="PTHR10625">
    <property type="entry name" value="HISTONE DEACETYLASE HDAC1-RELATED"/>
    <property type="match status" value="1"/>
</dbReference>
<dbReference type="GO" id="GO:0030425">
    <property type="term" value="C:dendrite"/>
    <property type="evidence" value="ECO:0007669"/>
    <property type="project" value="UniProtKB-SubCell"/>
</dbReference>
<sequence>MEKSASDNLNAAGRPRRSPRTGPSETLLKIKKSMKQKAEQLKSPDFVKDDYEVVQSTRNFLKGTTGIVYDEEFSKHYCLWDQNYPECPDRNDYIIKRCKDLGLLKLCTRIPARAATEDEILELHSQELLDILKSTDGEENFDYLEELSSKFDSVHINSGTYRCALYAAGSAIDLIDAVCTDKVQNGMAIIRPPGHHAMENEFCGYCFFNNAALAANYAMKKIGLDRVLLVDWDVHHGQGTQRMFYDEPRIIYFSIHRYENGKFWPELRESDFDYVGEKSARGFNFNVPINTTGASDSDYLSIFQQILIPMAYKYDPELIIVSAGYDAAIGCPEGEMNVSPACFAHLTAHLMSLARGKVAVLLEGGYCIDSLAEGAALTLRTLIGAPAPALHNLGHPMDSVVDSILNVVYAHRPYWHCFQLQESFSVSENPDTKNEKKAITYFSDANRYIPKVKFEGVLEKVKPAAYETRNCYPVLKPEDALKAEEKLEYLKSITELSYPVDRVAIAYNEDMVVHRSPVLVDHPEKPERILAIYDKYEEFGIINRCVMLPKRLAAKKEILLAHKESYVMEIEKTANLSQDELNTMSNTYESVYLHQKTYECALMAAGSLIQVVDRVINRAVRSGVAIVRPPGHHAESNAACGFCIFNNVAIAAKHALAQGLKRILIVDWDVHHGNGTQRMFEADKRVLYISLHRYNKGKFFPSSTDGNYDKVGIEEGVGFNVNIPWNKPGGGLTDGDYIAAFQAVILPIAYQFDPELVLVSAGFDACINDPIGSCKLTPEMYGHMTYWLSTLANGRIVLSLEGGYNITSTAFAMTQCIKALLGDPLPPLTSVLTPCPSALETLRAVLATQEKYWSCLKFNKLLPEEDVLTVKVPKVTSPVPEKEPEKEEEKEVEKEEEKEVESEIVENTEDVNEAVEANPRPEDANGNGRRSNQRRVPLRNTDADNASSPPGRPTLVEFLSENMQRLLNEEMFAVVPLPGCPHLAEVQAVPSSGINVTTPCADCETTQENWICLVCYTVHCGRYVNEHMVEHNAATRHPLTLSFTDLSVWCYVCEAYIDNMVLYPAKNAVHRSKFGSDLEWSYGERQVYA</sequence>
<evidence type="ECO:0000256" key="23">
    <source>
        <dbReference type="ARBA" id="ARBA00023015"/>
    </source>
</evidence>
<evidence type="ECO:0000256" key="34">
    <source>
        <dbReference type="PROSITE-ProRule" id="PRU00502"/>
    </source>
</evidence>
<keyword evidence="12" id="KW-0678">Repressor</keyword>
<feature type="region of interest" description="Disordered" evidence="35">
    <location>
        <begin position="1"/>
        <end position="25"/>
    </location>
</feature>
<dbReference type="SUPFAM" id="SSF52768">
    <property type="entry name" value="Arginase/deacetylase"/>
    <property type="match status" value="2"/>
</dbReference>
<dbReference type="Gene3D" id="3.30.40.10">
    <property type="entry name" value="Zinc/RING finger domain, C3HC4 (zinc finger)"/>
    <property type="match status" value="1"/>
</dbReference>
<feature type="compositionally biased region" description="Acidic residues" evidence="35">
    <location>
        <begin position="898"/>
        <end position="913"/>
    </location>
</feature>
<dbReference type="InterPro" id="IPR000286">
    <property type="entry name" value="HDACs"/>
</dbReference>
<comment type="caution">
    <text evidence="37">The sequence shown here is derived from an EMBL/GenBank/DDBJ whole genome shotgun (WGS) entry which is preliminary data.</text>
</comment>
<keyword evidence="28" id="KW-0966">Cell projection</keyword>
<comment type="similarity">
    <text evidence="9">Belongs to the histone deacetylase family. HD type 2 subfamily.</text>
</comment>
<keyword evidence="21" id="KW-0832">Ubl conjugation</keyword>
<evidence type="ECO:0000256" key="35">
    <source>
        <dbReference type="SAM" id="MobiDB-lite"/>
    </source>
</evidence>
<comment type="catalytic activity">
    <reaction evidence="31">
        <text>N(6)-acetyl-L-lysyl-[alpha-tubulin] + H2O = L-lysyl-[alpha-tubulin] + acetate</text>
        <dbReference type="Rhea" id="RHEA:21548"/>
        <dbReference type="Rhea" id="RHEA-COMP:11278"/>
        <dbReference type="Rhea" id="RHEA-COMP:11279"/>
        <dbReference type="ChEBI" id="CHEBI:15377"/>
        <dbReference type="ChEBI" id="CHEBI:29969"/>
        <dbReference type="ChEBI" id="CHEBI:30089"/>
        <dbReference type="ChEBI" id="CHEBI:61930"/>
    </reaction>
    <physiologicalReaction direction="left-to-right" evidence="31">
        <dbReference type="Rhea" id="RHEA:21549"/>
    </physiologicalReaction>
</comment>
<dbReference type="InterPro" id="IPR023801">
    <property type="entry name" value="His_deacetylse_dom"/>
</dbReference>
<evidence type="ECO:0000256" key="6">
    <source>
        <dbReference type="ARBA" id="ARBA00004484"/>
    </source>
</evidence>
<evidence type="ECO:0000256" key="15">
    <source>
        <dbReference type="ARBA" id="ARBA00022723"/>
    </source>
</evidence>
<dbReference type="AlphaFoldDB" id="A0AAW2IC89"/>
<evidence type="ECO:0000256" key="22">
    <source>
        <dbReference type="ARBA" id="ARBA00022853"/>
    </source>
</evidence>
<evidence type="ECO:0000256" key="12">
    <source>
        <dbReference type="ARBA" id="ARBA00022491"/>
    </source>
</evidence>
<keyword evidence="26" id="KW-0206">Cytoskeleton</keyword>
<evidence type="ECO:0000256" key="17">
    <source>
        <dbReference type="ARBA" id="ARBA00022771"/>
    </source>
</evidence>
<evidence type="ECO:0000313" key="37">
    <source>
        <dbReference type="EMBL" id="KAL0279875.1"/>
    </source>
</evidence>